<dbReference type="EMBL" id="JAQQWK010000014">
    <property type="protein sequence ID" value="KAK8016667.1"/>
    <property type="molecule type" value="Genomic_DNA"/>
</dbReference>
<evidence type="ECO:0000313" key="2">
    <source>
        <dbReference type="EMBL" id="KAK8016667.1"/>
    </source>
</evidence>
<accession>A0ABR1RP60</accession>
<feature type="compositionally biased region" description="Acidic residues" evidence="1">
    <location>
        <begin position="283"/>
        <end position="303"/>
    </location>
</feature>
<protein>
    <submittedName>
        <fullName evidence="2">Uncharacterized protein</fullName>
    </submittedName>
</protein>
<feature type="compositionally biased region" description="Acidic residues" evidence="1">
    <location>
        <begin position="29"/>
        <end position="48"/>
    </location>
</feature>
<feature type="region of interest" description="Disordered" evidence="1">
    <location>
        <begin position="283"/>
        <end position="324"/>
    </location>
</feature>
<evidence type="ECO:0000313" key="3">
    <source>
        <dbReference type="Proteomes" id="UP001444661"/>
    </source>
</evidence>
<evidence type="ECO:0000256" key="1">
    <source>
        <dbReference type="SAM" id="MobiDB-lite"/>
    </source>
</evidence>
<sequence length="324" mass="37234">MQPTQSSLHKLRYGHKRTPPVIQSRGSSEDESATGFDDDQSGWEGTDDGPEKPAPVPAEDVEALTKQTRLDDSSWDDPATRWMVIPSAVGHRLLSEAHSSSRVAFHDFCKRRIPQMWRVEFPGGYQEVRFEYNTNTWYSSRFNIPGVPTYRILDNARVLRNEISHFSGRLTAATYDRLLRYAQEVAVALNDAPRAIKLRALREELRDVAAETLQEIENLGCASIVHVPHYWKPNHTHFFGMFEEYLGEVPRPIVRGFLYSPVVELAWKAWIWQQKTYGDMDEFLVEPEGHEEPEDHEEPEGHEEPDQLGQFGQPEQDEEEALSC</sequence>
<keyword evidence="3" id="KW-1185">Reference proteome</keyword>
<feature type="compositionally biased region" description="Acidic residues" evidence="1">
    <location>
        <begin position="315"/>
        <end position="324"/>
    </location>
</feature>
<feature type="region of interest" description="Disordered" evidence="1">
    <location>
        <begin position="1"/>
        <end position="56"/>
    </location>
</feature>
<comment type="caution">
    <text evidence="2">The sequence shown here is derived from an EMBL/GenBank/DDBJ whole genome shotgun (WGS) entry which is preliminary data.</text>
</comment>
<dbReference type="Proteomes" id="UP001444661">
    <property type="component" value="Unassembled WGS sequence"/>
</dbReference>
<organism evidence="2 3">
    <name type="scientific">Apiospora rasikravindrae</name>
    <dbReference type="NCBI Taxonomy" id="990691"/>
    <lineage>
        <taxon>Eukaryota</taxon>
        <taxon>Fungi</taxon>
        <taxon>Dikarya</taxon>
        <taxon>Ascomycota</taxon>
        <taxon>Pezizomycotina</taxon>
        <taxon>Sordariomycetes</taxon>
        <taxon>Xylariomycetidae</taxon>
        <taxon>Amphisphaeriales</taxon>
        <taxon>Apiosporaceae</taxon>
        <taxon>Apiospora</taxon>
    </lineage>
</organism>
<gene>
    <name evidence="2" type="ORF">PG993_014856</name>
</gene>
<feature type="compositionally biased region" description="Basic residues" evidence="1">
    <location>
        <begin position="9"/>
        <end position="18"/>
    </location>
</feature>
<proteinExistence type="predicted"/>
<reference evidence="2 3" key="1">
    <citation type="submission" date="2023-01" db="EMBL/GenBank/DDBJ databases">
        <title>Analysis of 21 Apiospora genomes using comparative genomics revels a genus with tremendous synthesis potential of carbohydrate active enzymes and secondary metabolites.</title>
        <authorList>
            <person name="Sorensen T."/>
        </authorList>
    </citation>
    <scope>NUCLEOTIDE SEQUENCE [LARGE SCALE GENOMIC DNA]</scope>
    <source>
        <strain evidence="2 3">CBS 33761</strain>
    </source>
</reference>
<name>A0ABR1RP60_9PEZI</name>